<keyword evidence="11 12" id="KW-0804">Transcription</keyword>
<dbReference type="NCBIfam" id="TIGR01391">
    <property type="entry name" value="dnaG"/>
    <property type="match status" value="1"/>
</dbReference>
<evidence type="ECO:0000256" key="2">
    <source>
        <dbReference type="ARBA" id="ARBA00022515"/>
    </source>
</evidence>
<dbReference type="SMART" id="SM00493">
    <property type="entry name" value="TOPRIM"/>
    <property type="match status" value="1"/>
</dbReference>
<keyword evidence="17" id="KW-1185">Reference proteome</keyword>
<dbReference type="GO" id="GO:0005737">
    <property type="term" value="C:cytoplasm"/>
    <property type="evidence" value="ECO:0007669"/>
    <property type="project" value="TreeGrafter"/>
</dbReference>
<dbReference type="InterPro" id="IPR013264">
    <property type="entry name" value="DNAG_N"/>
</dbReference>
<dbReference type="Pfam" id="PF08275">
    <property type="entry name" value="DNAG_N"/>
    <property type="match status" value="1"/>
</dbReference>
<dbReference type="Pfam" id="PF10410">
    <property type="entry name" value="DnaB_bind"/>
    <property type="match status" value="1"/>
</dbReference>
<dbReference type="RefSeq" id="WP_179818748.1">
    <property type="nucleotide sequence ID" value="NZ_JACCCO010000001.1"/>
</dbReference>
<evidence type="ECO:0000256" key="14">
    <source>
        <dbReference type="PIRSR" id="PIRSR002811-1"/>
    </source>
</evidence>
<dbReference type="Pfam" id="PF08278">
    <property type="entry name" value="DnaG_DnaB_bind"/>
    <property type="match status" value="1"/>
</dbReference>
<evidence type="ECO:0000256" key="11">
    <source>
        <dbReference type="ARBA" id="ARBA00023163"/>
    </source>
</evidence>
<name>A0A852UNV9_9ACTN</name>
<dbReference type="AlphaFoldDB" id="A0A852UNV9"/>
<dbReference type="GO" id="GO:1990077">
    <property type="term" value="C:primosome complex"/>
    <property type="evidence" value="ECO:0007669"/>
    <property type="project" value="UniProtKB-KW"/>
</dbReference>
<dbReference type="InterPro" id="IPR002694">
    <property type="entry name" value="Znf_CHC2"/>
</dbReference>
<feature type="domain" description="Toprim" evidence="15">
    <location>
        <begin position="261"/>
        <end position="347"/>
    </location>
</feature>
<sequence length="616" mass="67676">MAGRISDDDIALVRERSPIADIVGEHIQLRNAGGGNLKGLCPFHDEKSPSFNVTPARGYWYCFGCGEGGDVITFVRRLEHLSFAEAVEQLANRAGIQLRYEQGGYVPGREQGERSRLIEAHRAAAEFYASRLTAPEAAAGRRFLSERGFERADAERFGVGYAPAEWEALTRHLMARGFTAAELVKGGLAKEGRRGPIDRFRGRLIWPIRDITGDVIGFGARKLNDAEDGPKYLNTPESPLYKKSEVLYGVDLAKREISRRSQAVIVEGYTDVMACHLSGVPTAVATCGTAFGAEHIKVLRRLLMDRSISQGEVIFTFDGDAAGQKAALRAFADDQKFATQTFVAVQPDGLDPCDLRIRHGDAAVRDLVATRKPLFEFAIRNLVSNYDVTTNEGRLSALDAAAPFVARIRDQGLRKLYAVNLDRWLGFQDESFVLSRIMEVSGGAKQAASRRKAAHRSADLADSAIRMETEILKLAVQRPALLGPGFDAIGEDAFTVPECAALYRLIAEVGGVAAAGAGGREWVDRLLGSANETLSGLVTRFAVEEIRVDQMKEEPYATGMLTALELIKVSRALDQLKSQLERTNPVEEQQEYNRLFGELVAMEQQRRVLRERAAGS</sequence>
<accession>A0A852UNV9</accession>
<dbReference type="GO" id="GO:0006269">
    <property type="term" value="P:DNA replication, synthesis of primer"/>
    <property type="evidence" value="ECO:0007669"/>
    <property type="project" value="UniProtKB-UniRule"/>
</dbReference>
<evidence type="ECO:0000256" key="1">
    <source>
        <dbReference type="ARBA" id="ARBA00022478"/>
    </source>
</evidence>
<proteinExistence type="inferred from homology"/>
<dbReference type="Gene3D" id="3.40.1360.10">
    <property type="match status" value="1"/>
</dbReference>
<comment type="catalytic activity">
    <reaction evidence="12">
        <text>ssDNA + n NTP = ssDNA/pppN(pN)n-1 hybrid + (n-1) diphosphate.</text>
        <dbReference type="EC" id="2.7.7.101"/>
    </reaction>
</comment>
<evidence type="ECO:0000256" key="5">
    <source>
        <dbReference type="ARBA" id="ARBA00022705"/>
    </source>
</evidence>
<dbReference type="PROSITE" id="PS50880">
    <property type="entry name" value="TOPRIM"/>
    <property type="match status" value="1"/>
</dbReference>
<comment type="subunit">
    <text evidence="12">Monomer. Interacts with DnaB.</text>
</comment>
<dbReference type="InterPro" id="IPR019475">
    <property type="entry name" value="DNA_primase_DnaB-bd"/>
</dbReference>
<dbReference type="GO" id="GO:0003677">
    <property type="term" value="F:DNA binding"/>
    <property type="evidence" value="ECO:0007669"/>
    <property type="project" value="UniProtKB-KW"/>
</dbReference>
<dbReference type="InterPro" id="IPR037068">
    <property type="entry name" value="DNA_primase_core_N_sf"/>
</dbReference>
<dbReference type="InterPro" id="IPR050219">
    <property type="entry name" value="DnaG_primase"/>
</dbReference>
<evidence type="ECO:0000256" key="7">
    <source>
        <dbReference type="ARBA" id="ARBA00022771"/>
    </source>
</evidence>
<dbReference type="SUPFAM" id="SSF57783">
    <property type="entry name" value="Zinc beta-ribbon"/>
    <property type="match status" value="1"/>
</dbReference>
<dbReference type="Pfam" id="PF01807">
    <property type="entry name" value="Zn_ribbon_DnaG"/>
    <property type="match status" value="1"/>
</dbReference>
<evidence type="ECO:0000313" key="16">
    <source>
        <dbReference type="EMBL" id="NYF39087.1"/>
    </source>
</evidence>
<dbReference type="InterPro" id="IPR034151">
    <property type="entry name" value="TOPRIM_DnaG_bac"/>
</dbReference>
<dbReference type="InterPro" id="IPR030846">
    <property type="entry name" value="DnaG_bac"/>
</dbReference>
<organism evidence="16 17">
    <name type="scientific">Streptosporangium sandarakinum</name>
    <dbReference type="NCBI Taxonomy" id="1260955"/>
    <lineage>
        <taxon>Bacteria</taxon>
        <taxon>Bacillati</taxon>
        <taxon>Actinomycetota</taxon>
        <taxon>Actinomycetes</taxon>
        <taxon>Streptosporangiales</taxon>
        <taxon>Streptosporangiaceae</taxon>
        <taxon>Streptosporangium</taxon>
    </lineage>
</organism>
<dbReference type="FunFam" id="3.90.580.10:FF:000001">
    <property type="entry name" value="DNA primase"/>
    <property type="match status" value="1"/>
</dbReference>
<gene>
    <name evidence="12" type="primary">dnaG</name>
    <name evidence="16" type="ORF">HDA43_001246</name>
</gene>
<keyword evidence="1 12" id="KW-0240">DNA-directed RNA polymerase</keyword>
<evidence type="ECO:0000313" key="17">
    <source>
        <dbReference type="Proteomes" id="UP000576393"/>
    </source>
</evidence>
<dbReference type="FunFam" id="3.90.980.10:FF:000001">
    <property type="entry name" value="DNA primase"/>
    <property type="match status" value="1"/>
</dbReference>
<evidence type="ECO:0000259" key="15">
    <source>
        <dbReference type="PROSITE" id="PS50880"/>
    </source>
</evidence>
<dbReference type="EC" id="2.7.7.101" evidence="12"/>
<keyword evidence="10 12" id="KW-0238">DNA-binding</keyword>
<evidence type="ECO:0000256" key="9">
    <source>
        <dbReference type="ARBA" id="ARBA00022842"/>
    </source>
</evidence>
<dbReference type="InterPro" id="IPR006171">
    <property type="entry name" value="TOPRIM_dom"/>
</dbReference>
<evidence type="ECO:0000256" key="12">
    <source>
        <dbReference type="HAMAP-Rule" id="MF_00974"/>
    </source>
</evidence>
<keyword evidence="6 12" id="KW-0479">Metal-binding</keyword>
<dbReference type="SMART" id="SM00400">
    <property type="entry name" value="ZnF_CHCC"/>
    <property type="match status" value="1"/>
</dbReference>
<comment type="function">
    <text evidence="12 13">RNA polymerase that catalyzes the synthesis of short RNA molecules used as primers for DNA polymerase during DNA replication.</text>
</comment>
<dbReference type="InterPro" id="IPR013173">
    <property type="entry name" value="DNA_primase_DnaG_DnaB-bd_dom"/>
</dbReference>
<dbReference type="InterPro" id="IPR006295">
    <property type="entry name" value="DNA_primase_DnaG"/>
</dbReference>
<evidence type="ECO:0000256" key="4">
    <source>
        <dbReference type="ARBA" id="ARBA00022695"/>
    </source>
</evidence>
<comment type="caution">
    <text evidence="16">The sequence shown here is derived from an EMBL/GenBank/DDBJ whole genome shotgun (WGS) entry which is preliminary data.</text>
</comment>
<dbReference type="Proteomes" id="UP000576393">
    <property type="component" value="Unassembled WGS sequence"/>
</dbReference>
<protein>
    <recommendedName>
        <fullName evidence="12 13">DNA primase</fullName>
        <ecNumber evidence="12">2.7.7.101</ecNumber>
    </recommendedName>
</protein>
<dbReference type="Gene3D" id="3.90.580.10">
    <property type="entry name" value="Zinc finger, CHC2-type domain"/>
    <property type="match status" value="1"/>
</dbReference>
<dbReference type="CDD" id="cd03364">
    <property type="entry name" value="TOPRIM_DnaG_primases"/>
    <property type="match status" value="1"/>
</dbReference>
<evidence type="ECO:0000256" key="13">
    <source>
        <dbReference type="PIRNR" id="PIRNR002811"/>
    </source>
</evidence>
<dbReference type="PIRSF" id="PIRSF002811">
    <property type="entry name" value="DnaG"/>
    <property type="match status" value="1"/>
</dbReference>
<reference evidence="16 17" key="1">
    <citation type="submission" date="2020-07" db="EMBL/GenBank/DDBJ databases">
        <title>Sequencing the genomes of 1000 actinobacteria strains.</title>
        <authorList>
            <person name="Klenk H.-P."/>
        </authorList>
    </citation>
    <scope>NUCLEOTIDE SEQUENCE [LARGE SCALE GENOMIC DNA]</scope>
    <source>
        <strain evidence="16 17">DSM 45763</strain>
    </source>
</reference>
<dbReference type="PANTHER" id="PTHR30313:SF2">
    <property type="entry name" value="DNA PRIMASE"/>
    <property type="match status" value="1"/>
</dbReference>
<feature type="zinc finger region" description="CHC2-type" evidence="12 14">
    <location>
        <begin position="41"/>
        <end position="65"/>
    </location>
</feature>
<dbReference type="GO" id="GO:0000428">
    <property type="term" value="C:DNA-directed RNA polymerase complex"/>
    <property type="evidence" value="ECO:0007669"/>
    <property type="project" value="UniProtKB-KW"/>
</dbReference>
<dbReference type="GO" id="GO:0003899">
    <property type="term" value="F:DNA-directed RNA polymerase activity"/>
    <property type="evidence" value="ECO:0007669"/>
    <property type="project" value="UniProtKB-UniRule"/>
</dbReference>
<dbReference type="Gene3D" id="3.90.980.10">
    <property type="entry name" value="DNA primase, catalytic core, N-terminal domain"/>
    <property type="match status" value="1"/>
</dbReference>
<keyword evidence="5 12" id="KW-0235">DNA replication</keyword>
<dbReference type="EMBL" id="JACCCO010000001">
    <property type="protein sequence ID" value="NYF39087.1"/>
    <property type="molecule type" value="Genomic_DNA"/>
</dbReference>
<keyword evidence="4 12" id="KW-0548">Nucleotidyltransferase</keyword>
<dbReference type="SUPFAM" id="SSF56731">
    <property type="entry name" value="DNA primase core"/>
    <property type="match status" value="1"/>
</dbReference>
<dbReference type="InterPro" id="IPR036977">
    <property type="entry name" value="DNA_primase_Znf_CHC2"/>
</dbReference>
<evidence type="ECO:0000256" key="10">
    <source>
        <dbReference type="ARBA" id="ARBA00023125"/>
    </source>
</evidence>
<keyword evidence="3 12" id="KW-0808">Transferase</keyword>
<comment type="domain">
    <text evidence="12">Contains an N-terminal zinc-binding domain, a central core domain that contains the primase activity, and a C-terminal DnaB-binding domain.</text>
</comment>
<dbReference type="SMART" id="SM00766">
    <property type="entry name" value="DnaG_DnaB_bind"/>
    <property type="match status" value="1"/>
</dbReference>
<keyword evidence="7 12" id="KW-0863">Zinc-finger</keyword>
<evidence type="ECO:0000256" key="6">
    <source>
        <dbReference type="ARBA" id="ARBA00022723"/>
    </source>
</evidence>
<dbReference type="GO" id="GO:0008270">
    <property type="term" value="F:zinc ion binding"/>
    <property type="evidence" value="ECO:0007669"/>
    <property type="project" value="UniProtKB-UniRule"/>
</dbReference>
<dbReference type="Pfam" id="PF13662">
    <property type="entry name" value="Toprim_4"/>
    <property type="match status" value="1"/>
</dbReference>
<keyword evidence="8 12" id="KW-0862">Zinc</keyword>
<keyword evidence="9" id="KW-0460">Magnesium</keyword>
<comment type="cofactor">
    <cofactor evidence="12 13 14">
        <name>Zn(2+)</name>
        <dbReference type="ChEBI" id="CHEBI:29105"/>
    </cofactor>
    <text evidence="12 13 14">Binds 1 zinc ion per monomer.</text>
</comment>
<dbReference type="HAMAP" id="MF_00974">
    <property type="entry name" value="DNA_primase_DnaG"/>
    <property type="match status" value="1"/>
</dbReference>
<evidence type="ECO:0000256" key="3">
    <source>
        <dbReference type="ARBA" id="ARBA00022679"/>
    </source>
</evidence>
<dbReference type="PANTHER" id="PTHR30313">
    <property type="entry name" value="DNA PRIMASE"/>
    <property type="match status" value="1"/>
</dbReference>
<evidence type="ECO:0000256" key="8">
    <source>
        <dbReference type="ARBA" id="ARBA00022833"/>
    </source>
</evidence>
<keyword evidence="2 12" id="KW-0639">Primosome</keyword>
<comment type="similarity">
    <text evidence="12 13">Belongs to the DnaG primase family.</text>
</comment>